<reference evidence="2" key="1">
    <citation type="submission" date="2016-06" db="EMBL/GenBank/DDBJ databases">
        <title>Parallel loss of symbiosis genes in relatives of nitrogen-fixing non-legume Parasponia.</title>
        <authorList>
            <person name="Van Velzen R."/>
            <person name="Holmer R."/>
            <person name="Bu F."/>
            <person name="Rutten L."/>
            <person name="Van Zeijl A."/>
            <person name="Liu W."/>
            <person name="Santuari L."/>
            <person name="Cao Q."/>
            <person name="Sharma T."/>
            <person name="Shen D."/>
            <person name="Roswanjaya Y."/>
            <person name="Wardhani T."/>
            <person name="Kalhor M.S."/>
            <person name="Jansen J."/>
            <person name="Van den Hoogen J."/>
            <person name="Gungor B."/>
            <person name="Hartog M."/>
            <person name="Hontelez J."/>
            <person name="Verver J."/>
            <person name="Yang W.-C."/>
            <person name="Schijlen E."/>
            <person name="Repin R."/>
            <person name="Schilthuizen M."/>
            <person name="Schranz E."/>
            <person name="Heidstra R."/>
            <person name="Miyata K."/>
            <person name="Fedorova E."/>
            <person name="Kohlen W."/>
            <person name="Bisseling T."/>
            <person name="Smit S."/>
            <person name="Geurts R."/>
        </authorList>
    </citation>
    <scope>NUCLEOTIDE SEQUENCE [LARGE SCALE GENOMIC DNA]</scope>
    <source>
        <strain evidence="2">cv. RG33-2</strain>
    </source>
</reference>
<evidence type="ECO:0000313" key="2">
    <source>
        <dbReference type="Proteomes" id="UP000237000"/>
    </source>
</evidence>
<organism evidence="1 2">
    <name type="scientific">Trema orientale</name>
    <name type="common">Charcoal tree</name>
    <name type="synonym">Celtis orientalis</name>
    <dbReference type="NCBI Taxonomy" id="63057"/>
    <lineage>
        <taxon>Eukaryota</taxon>
        <taxon>Viridiplantae</taxon>
        <taxon>Streptophyta</taxon>
        <taxon>Embryophyta</taxon>
        <taxon>Tracheophyta</taxon>
        <taxon>Spermatophyta</taxon>
        <taxon>Magnoliopsida</taxon>
        <taxon>eudicotyledons</taxon>
        <taxon>Gunneridae</taxon>
        <taxon>Pentapetalae</taxon>
        <taxon>rosids</taxon>
        <taxon>fabids</taxon>
        <taxon>Rosales</taxon>
        <taxon>Cannabaceae</taxon>
        <taxon>Trema</taxon>
    </lineage>
</organism>
<keyword evidence="2" id="KW-1185">Reference proteome</keyword>
<accession>A0A2P5FDD4</accession>
<feature type="non-terminal residue" evidence="1">
    <location>
        <position position="1"/>
    </location>
</feature>
<dbReference type="Proteomes" id="UP000237000">
    <property type="component" value="Unassembled WGS sequence"/>
</dbReference>
<dbReference type="AlphaFoldDB" id="A0A2P5FDD4"/>
<comment type="caution">
    <text evidence="1">The sequence shown here is derived from an EMBL/GenBank/DDBJ whole genome shotgun (WGS) entry which is preliminary data.</text>
</comment>
<sequence>LQADREYKSCEEVTASSEIEANEHKLDAERSRVNMLKRLKLVTACNDMSTR</sequence>
<gene>
    <name evidence="1" type="ORF">TorRG33x02_083260</name>
</gene>
<protein>
    <submittedName>
        <fullName evidence="1">Uncharacterized protein</fullName>
    </submittedName>
</protein>
<dbReference type="EMBL" id="JXTC01000042">
    <property type="protein sequence ID" value="PON95803.1"/>
    <property type="molecule type" value="Genomic_DNA"/>
</dbReference>
<name>A0A2P5FDD4_TREOI</name>
<evidence type="ECO:0000313" key="1">
    <source>
        <dbReference type="EMBL" id="PON95803.1"/>
    </source>
</evidence>
<proteinExistence type="predicted"/>
<dbReference type="InParanoid" id="A0A2P5FDD4"/>